<protein>
    <recommendedName>
        <fullName evidence="3">DUF1192 domain-containing protein</fullName>
    </recommendedName>
</protein>
<comment type="caution">
    <text evidence="1">The sequence shown here is derived from an EMBL/GenBank/DDBJ whole genome shotgun (WGS) entry which is preliminary data.</text>
</comment>
<evidence type="ECO:0008006" key="3">
    <source>
        <dbReference type="Google" id="ProtNLM"/>
    </source>
</evidence>
<evidence type="ECO:0000313" key="1">
    <source>
        <dbReference type="EMBL" id="MEH2558865.1"/>
    </source>
</evidence>
<dbReference type="Proteomes" id="UP001364224">
    <property type="component" value="Unassembled WGS sequence"/>
</dbReference>
<organism evidence="1 2">
    <name type="scientific">Bradyrhizobium algeriense</name>
    <dbReference type="NCBI Taxonomy" id="634784"/>
    <lineage>
        <taxon>Bacteria</taxon>
        <taxon>Pseudomonadati</taxon>
        <taxon>Pseudomonadota</taxon>
        <taxon>Alphaproteobacteria</taxon>
        <taxon>Hyphomicrobiales</taxon>
        <taxon>Nitrobacteraceae</taxon>
        <taxon>Bradyrhizobium</taxon>
    </lineage>
</organism>
<accession>A0ABU8BJY3</accession>
<sequence>MCGELHNRTGIFMLKSIRPAHDMAFEEADQPAEQGSNEMDNAVNLAQVRAELSYLNRLDEIRETNVASLKRLKEARDALLGRGSEVAEISTSRRF</sequence>
<reference evidence="1 2" key="1">
    <citation type="submission" date="2024-02" db="EMBL/GenBank/DDBJ databases">
        <title>Adaptive strategies in a cosmopolitan and abundant soil bacterium.</title>
        <authorList>
            <person name="Carini P."/>
        </authorList>
    </citation>
    <scope>NUCLEOTIDE SEQUENCE [LARGE SCALE GENOMIC DNA]</scope>
    <source>
        <strain evidence="1 2">AZCC 1608</strain>
    </source>
</reference>
<evidence type="ECO:0000313" key="2">
    <source>
        <dbReference type="Proteomes" id="UP001364224"/>
    </source>
</evidence>
<keyword evidence="2" id="KW-1185">Reference proteome</keyword>
<dbReference type="RefSeq" id="WP_334486293.1">
    <property type="nucleotide sequence ID" value="NZ_JAZHRV010000001.1"/>
</dbReference>
<proteinExistence type="predicted"/>
<gene>
    <name evidence="1" type="ORF">V1286_006394</name>
</gene>
<name>A0ABU8BJY3_9BRAD</name>
<dbReference type="EMBL" id="JAZHRV010000001">
    <property type="protein sequence ID" value="MEH2558865.1"/>
    <property type="molecule type" value="Genomic_DNA"/>
</dbReference>